<dbReference type="SMART" id="SM01153">
    <property type="entry name" value="DUF1693"/>
    <property type="match status" value="1"/>
</dbReference>
<dbReference type="PANTHER" id="PTHR12974:SF36">
    <property type="entry name" value="POLYNUCLEOTIDE ADENYLYLTRANSFERASE"/>
    <property type="match status" value="1"/>
</dbReference>
<dbReference type="GO" id="GO:1990817">
    <property type="term" value="F:poly(A) RNA polymerase activity"/>
    <property type="evidence" value="ECO:0007669"/>
    <property type="project" value="UniProtKB-EC"/>
</dbReference>
<dbReference type="AlphaFoldDB" id="A0A6J0RIL0"/>
<organism evidence="6 7">
    <name type="scientific">Bactrocera dorsalis</name>
    <name type="common">Oriental fruit fly</name>
    <name type="synonym">Dacus dorsalis</name>
    <dbReference type="NCBI Taxonomy" id="27457"/>
    <lineage>
        <taxon>Eukaryota</taxon>
        <taxon>Metazoa</taxon>
        <taxon>Ecdysozoa</taxon>
        <taxon>Arthropoda</taxon>
        <taxon>Hexapoda</taxon>
        <taxon>Insecta</taxon>
        <taxon>Pterygota</taxon>
        <taxon>Neoptera</taxon>
        <taxon>Endopterygota</taxon>
        <taxon>Diptera</taxon>
        <taxon>Brachycera</taxon>
        <taxon>Muscomorpha</taxon>
        <taxon>Tephritoidea</taxon>
        <taxon>Tephritidae</taxon>
        <taxon>Bactrocera</taxon>
        <taxon>Bactrocera</taxon>
    </lineage>
</organism>
<feature type="compositionally biased region" description="Low complexity" evidence="5">
    <location>
        <begin position="103"/>
        <end position="127"/>
    </location>
</feature>
<dbReference type="OrthoDB" id="10065073at2759"/>
<feature type="region of interest" description="Disordered" evidence="5">
    <location>
        <begin position="928"/>
        <end position="970"/>
    </location>
</feature>
<reference evidence="7" key="1">
    <citation type="submission" date="2025-08" db="UniProtKB">
        <authorList>
            <consortium name="RefSeq"/>
        </authorList>
    </citation>
    <scope>IDENTIFICATION</scope>
    <source>
        <tissue evidence="7">Adult</tissue>
    </source>
</reference>
<dbReference type="Pfam" id="PF07984">
    <property type="entry name" value="NTP_transf_7"/>
    <property type="match status" value="1"/>
</dbReference>
<name>A0A6J0RIL0_BACDO</name>
<feature type="compositionally biased region" description="Low complexity" evidence="5">
    <location>
        <begin position="951"/>
        <end position="970"/>
    </location>
</feature>
<feature type="compositionally biased region" description="Low complexity" evidence="5">
    <location>
        <begin position="341"/>
        <end position="356"/>
    </location>
</feature>
<feature type="compositionally biased region" description="Low complexity" evidence="5">
    <location>
        <begin position="556"/>
        <end position="567"/>
    </location>
</feature>
<sequence>MVDNNNKATLATTTTATEKATTTTTTANIKQQRQTVGAGTTASLSSVGSAQQKQQNQQSQQQKQEKFEQQQNIVTKKSNKNKNQKKCDNKSSEKLSNDTIEDNSNNNNNSSHQSNNNNVDANINGDVGVKEDNNNNTFTTKTIKTVSTTTTKIVSAAEAADSKQPPEVGSCISADAKENANGNEFESAAKERQLPSKVATNGKNNNNNSSSSNRYNNNKNAKTRNAKQKPQATDKQAVSQNNRSSNNNKSQNGKVFTNSKNNNKSNWKRVEKRNSIIFSTNHHYSNYNSNDNNNTIKNNKYPTQNSNTPSIMTDDDDDYRDITDTESVRSNDWPRKYSRPQQQHQQQLKQKQQQQQSAKKPSASDLLTAALMVPCEKCNKVKVQVQQQQGSNSNMSSYSNSSRQYRKSKSYMGECAAEETGGSGRNSVASVENWRNPSGNSGKASRYQRSLSDRRSSFDRMFAERNKDFVPIVQPTRPMLASSNIECVLTDTEKIVLIERLGKGRRTYPLMQCGTLDAHSESSYHYQQRSNRMDVYQIDDGFHSDGGTETPPPSPSSGSSIASASDHGSLESVDTGGTQRLAVLSFEQVRKLHDVMDEKVAIHGRGNFPTLEVPLKDLVNMVRRKLEADVSVGGAGVIVKDVRLNGGAASHVLASEDQPYNDLDLIYAIDLTSTRHFDRVKSAVLNTLLDLLPEGVCKRRIMPCALKEAYVGKMVKVNNNNDGDRWSLISLGNSPGHKNVELKFVDTMRRQFEFSVDSFQIVLDSLLVFYDCAALPISENFYPTVVGESVYGDFQEALYHLQKKLISTRQPEEIRGGGLLKYCNLLVRNYKPVDPQHIKTLERYMCSRFFIDFPDINTQTKKLEAYLSNHFWGVDEEPLQYQYLMHLREVVEMSTVCLMGHERRQTMLLIQNLATNVLYKEQKKQQQAQEQYQQQQQQQQQHHLHHHHHSQQQQQQQPVDVQTTQAQQQQQQQQQQSHQQVTLVTAQHQQQPQQLQAPQTQTIYLQAAPTASPQTTTATICCTTATGEQQQQQVQVQQQPQVQAIQTHAAVAQPTTTILVYNGVYYAPVIPAICTCNQTWLST</sequence>
<feature type="compositionally biased region" description="Polar residues" evidence="5">
    <location>
        <begin position="425"/>
        <end position="443"/>
    </location>
</feature>
<dbReference type="PANTHER" id="PTHR12974">
    <property type="entry name" value="PRION-LIKE- Q/N-RICH -DOMAIN-BEARING PROTEIN PROTEIN 44"/>
    <property type="match status" value="1"/>
</dbReference>
<gene>
    <name evidence="7" type="primary">LOC105228979</name>
</gene>
<evidence type="ECO:0000256" key="2">
    <source>
        <dbReference type="ARBA" id="ARBA00012388"/>
    </source>
</evidence>
<evidence type="ECO:0000256" key="4">
    <source>
        <dbReference type="ARBA" id="ARBA00047933"/>
    </source>
</evidence>
<dbReference type="GeneID" id="105228979"/>
<feature type="compositionally biased region" description="Polar residues" evidence="5">
    <location>
        <begin position="228"/>
        <end position="238"/>
    </location>
</feature>
<feature type="region of interest" description="Disordered" evidence="5">
    <location>
        <begin position="538"/>
        <end position="574"/>
    </location>
</feature>
<feature type="compositionally biased region" description="Low complexity" evidence="5">
    <location>
        <begin position="196"/>
        <end position="220"/>
    </location>
</feature>
<feature type="compositionally biased region" description="Low complexity" evidence="5">
    <location>
        <begin position="385"/>
        <end position="403"/>
    </location>
</feature>
<feature type="region of interest" description="Disordered" evidence="5">
    <location>
        <begin position="385"/>
        <end position="452"/>
    </location>
</feature>
<feature type="region of interest" description="Disordered" evidence="5">
    <location>
        <begin position="282"/>
        <end position="363"/>
    </location>
</feature>
<protein>
    <recommendedName>
        <fullName evidence="2">polynucleotide adenylyltransferase</fullName>
        <ecNumber evidence="2">2.7.7.19</ecNumber>
    </recommendedName>
</protein>
<dbReference type="RefSeq" id="XP_019846831.2">
    <property type="nucleotide sequence ID" value="XM_019991272.3"/>
</dbReference>
<feature type="compositionally biased region" description="Low complexity" evidence="5">
    <location>
        <begin position="51"/>
        <end position="62"/>
    </location>
</feature>
<dbReference type="KEGG" id="bdr:105228979"/>
<comment type="catalytic activity">
    <reaction evidence="4">
        <text>RNA(n) + ATP = RNA(n)-3'-adenine ribonucleotide + diphosphate</text>
        <dbReference type="Rhea" id="RHEA:11332"/>
        <dbReference type="Rhea" id="RHEA-COMP:14527"/>
        <dbReference type="Rhea" id="RHEA-COMP:17347"/>
        <dbReference type="ChEBI" id="CHEBI:30616"/>
        <dbReference type="ChEBI" id="CHEBI:33019"/>
        <dbReference type="ChEBI" id="CHEBI:140395"/>
        <dbReference type="ChEBI" id="CHEBI:173115"/>
        <dbReference type="EC" id="2.7.7.19"/>
    </reaction>
    <physiologicalReaction direction="left-to-right" evidence="4">
        <dbReference type="Rhea" id="RHEA:11333"/>
    </physiologicalReaction>
</comment>
<keyword evidence="6" id="KW-1185">Reference proteome</keyword>
<feature type="compositionally biased region" description="Low complexity" evidence="5">
    <location>
        <begin position="928"/>
        <end position="941"/>
    </location>
</feature>
<feature type="compositionally biased region" description="Basic and acidic residues" evidence="5">
    <location>
        <begin position="85"/>
        <end position="96"/>
    </location>
</feature>
<evidence type="ECO:0000256" key="1">
    <source>
        <dbReference type="ARBA" id="ARBA00007631"/>
    </source>
</evidence>
<evidence type="ECO:0000256" key="3">
    <source>
        <dbReference type="ARBA" id="ARBA00022679"/>
    </source>
</evidence>
<dbReference type="GO" id="GO:0003723">
    <property type="term" value="F:RNA binding"/>
    <property type="evidence" value="ECO:0007669"/>
    <property type="project" value="TreeGrafter"/>
</dbReference>
<evidence type="ECO:0000313" key="7">
    <source>
        <dbReference type="RefSeq" id="XP_019846831.2"/>
    </source>
</evidence>
<feature type="compositionally biased region" description="Polar residues" evidence="5">
    <location>
        <begin position="301"/>
        <end position="311"/>
    </location>
</feature>
<feature type="compositionally biased region" description="Low complexity" evidence="5">
    <location>
        <begin position="239"/>
        <end position="265"/>
    </location>
</feature>
<dbReference type="GO" id="GO:0048255">
    <property type="term" value="P:mRNA stabilization"/>
    <property type="evidence" value="ECO:0007669"/>
    <property type="project" value="TreeGrafter"/>
</dbReference>
<evidence type="ECO:0000256" key="5">
    <source>
        <dbReference type="SAM" id="MobiDB-lite"/>
    </source>
</evidence>
<dbReference type="FunCoup" id="A0A6J0RIL0">
    <property type="interactions" value="150"/>
</dbReference>
<dbReference type="InParanoid" id="A0A6J0RIL0"/>
<feature type="compositionally biased region" description="Polar residues" evidence="5">
    <location>
        <begin position="28"/>
        <end position="50"/>
    </location>
</feature>
<dbReference type="Proteomes" id="UP001652620">
    <property type="component" value="Chromosome 3"/>
</dbReference>
<accession>A0A6J0RIL0</accession>
<dbReference type="EC" id="2.7.7.19" evidence="2"/>
<feature type="region of interest" description="Disordered" evidence="5">
    <location>
        <begin position="19"/>
        <end position="137"/>
    </location>
</feature>
<keyword evidence="3" id="KW-0808">Transferase</keyword>
<dbReference type="InterPro" id="IPR012937">
    <property type="entry name" value="TET5"/>
</dbReference>
<evidence type="ECO:0000313" key="6">
    <source>
        <dbReference type="Proteomes" id="UP001652620"/>
    </source>
</evidence>
<feature type="compositionally biased region" description="Low complexity" evidence="5">
    <location>
        <begin position="282"/>
        <end position="300"/>
    </location>
</feature>
<proteinExistence type="inferred from homology"/>
<feature type="region of interest" description="Disordered" evidence="5">
    <location>
        <begin position="182"/>
        <end position="269"/>
    </location>
</feature>
<feature type="compositionally biased region" description="Basic and acidic residues" evidence="5">
    <location>
        <begin position="320"/>
        <end position="335"/>
    </location>
</feature>
<comment type="similarity">
    <text evidence="1">Belongs to the TENT family.</text>
</comment>